<organism evidence="3 4">
    <name type="scientific">Rhodoplanes roseus</name>
    <dbReference type="NCBI Taxonomy" id="29409"/>
    <lineage>
        <taxon>Bacteria</taxon>
        <taxon>Pseudomonadati</taxon>
        <taxon>Pseudomonadota</taxon>
        <taxon>Alphaproteobacteria</taxon>
        <taxon>Hyphomicrobiales</taxon>
        <taxon>Nitrobacteraceae</taxon>
        <taxon>Rhodoplanes</taxon>
    </lineage>
</organism>
<evidence type="ECO:0000313" key="3">
    <source>
        <dbReference type="EMBL" id="RAI41114.1"/>
    </source>
</evidence>
<keyword evidence="2" id="KW-1133">Transmembrane helix</keyword>
<sequence>MAWVRIAYNRLRTSLWLIPAVMAAAATALAFAVLYSGLDLRISPQGGQGWVFSGDAGTARDLLSTLLSGMITMTSLVVSITMVVLSLSAGQLGPRLIWNFMGDRQIQTVIGLFVATILYTLVILRSVNEELGASYVPHVAITVASLLVVTCLFALLFYLNKLARSIISDTMIDRVAQNLAGAIAAQPQARVATVGGPLPSGSHRRTIALETSGYVQFVDYAALCRIATRRNALLTVRIRPGHFAIRGGGRIDVLSQDPLPEPVDDDVRAAFVIGPDRTADQDLEYSIRQLVEIALRALSPGMNDAFTAMAVIDRLAAAVEAIGRRPLPRPEYTDQNGTVRVIADVSTYEGVVDAAFLQIRQSAAHDPAVLMQLAARLGDLLEVSRSDEQRAVLTKHIELVRRLSGALDEPADGRALEHTVAEARGRSAAALPPRATRPVRRAD</sequence>
<dbReference type="EMBL" id="NPEX01000203">
    <property type="protein sequence ID" value="RAI41114.1"/>
    <property type="molecule type" value="Genomic_DNA"/>
</dbReference>
<reference evidence="3 4" key="1">
    <citation type="submission" date="2017-07" db="EMBL/GenBank/DDBJ databases">
        <title>Draft Genome Sequences of Select Purple Nonsulfur Bacteria.</title>
        <authorList>
            <person name="Lasarre B."/>
            <person name="Mckinlay J.B."/>
        </authorList>
    </citation>
    <scope>NUCLEOTIDE SEQUENCE [LARGE SCALE GENOMIC DNA]</scope>
    <source>
        <strain evidence="3 4">DSM 5909</strain>
    </source>
</reference>
<feature type="transmembrane region" description="Helical" evidence="2">
    <location>
        <begin position="108"/>
        <end position="127"/>
    </location>
</feature>
<keyword evidence="4" id="KW-1185">Reference proteome</keyword>
<gene>
    <name evidence="3" type="ORF">CH341_22370</name>
</gene>
<feature type="transmembrane region" description="Helical" evidence="2">
    <location>
        <begin position="15"/>
        <end position="35"/>
    </location>
</feature>
<evidence type="ECO:0000256" key="1">
    <source>
        <dbReference type="SAM" id="MobiDB-lite"/>
    </source>
</evidence>
<evidence type="ECO:0000256" key="2">
    <source>
        <dbReference type="SAM" id="Phobius"/>
    </source>
</evidence>
<feature type="transmembrane region" description="Helical" evidence="2">
    <location>
        <begin position="62"/>
        <end position="87"/>
    </location>
</feature>
<keyword evidence="2" id="KW-0472">Membrane</keyword>
<protein>
    <recommendedName>
        <fullName evidence="5">DUF2254 domain-containing protein</fullName>
    </recommendedName>
</protein>
<dbReference type="Proteomes" id="UP000249130">
    <property type="component" value="Unassembled WGS sequence"/>
</dbReference>
<dbReference type="InterPro" id="IPR018723">
    <property type="entry name" value="DUF2254_membrane"/>
</dbReference>
<name>A0A327KT54_9BRAD</name>
<comment type="caution">
    <text evidence="3">The sequence shown here is derived from an EMBL/GenBank/DDBJ whole genome shotgun (WGS) entry which is preliminary data.</text>
</comment>
<evidence type="ECO:0008006" key="5">
    <source>
        <dbReference type="Google" id="ProtNLM"/>
    </source>
</evidence>
<feature type="transmembrane region" description="Helical" evidence="2">
    <location>
        <begin position="139"/>
        <end position="159"/>
    </location>
</feature>
<keyword evidence="2" id="KW-0812">Transmembrane</keyword>
<dbReference type="AlphaFoldDB" id="A0A327KT54"/>
<dbReference type="Pfam" id="PF10011">
    <property type="entry name" value="DUF2254"/>
    <property type="match status" value="1"/>
</dbReference>
<feature type="region of interest" description="Disordered" evidence="1">
    <location>
        <begin position="423"/>
        <end position="443"/>
    </location>
</feature>
<evidence type="ECO:0000313" key="4">
    <source>
        <dbReference type="Proteomes" id="UP000249130"/>
    </source>
</evidence>
<accession>A0A327KT54</accession>
<dbReference type="RefSeq" id="WP_111421210.1">
    <property type="nucleotide sequence ID" value="NZ_NPEX01000203.1"/>
</dbReference>
<proteinExistence type="predicted"/>
<dbReference type="OrthoDB" id="2955631at2"/>